<dbReference type="EMBL" id="CM024806">
    <property type="protein sequence ID" value="KAG8008945.1"/>
    <property type="molecule type" value="Genomic_DNA"/>
</dbReference>
<reference evidence="1" key="1">
    <citation type="submission" date="2020-04" db="EMBL/GenBank/DDBJ databases">
        <title>A chromosome-scale assembly and high-density genetic map of the yellow drum (Nibea albiflora) genome.</title>
        <authorList>
            <person name="Xu D."/>
            <person name="Zhang W."/>
            <person name="Chen R."/>
            <person name="Tan P."/>
            <person name="Wang L."/>
            <person name="Song H."/>
            <person name="Tian L."/>
            <person name="Zhu Q."/>
            <person name="Wang B."/>
        </authorList>
    </citation>
    <scope>NUCLEOTIDE SEQUENCE</scope>
    <source>
        <strain evidence="1">ZJHYS-2018</strain>
    </source>
</reference>
<proteinExistence type="predicted"/>
<evidence type="ECO:0000313" key="2">
    <source>
        <dbReference type="Proteomes" id="UP000805704"/>
    </source>
</evidence>
<evidence type="ECO:0000313" key="1">
    <source>
        <dbReference type="EMBL" id="KAG8008945.1"/>
    </source>
</evidence>
<keyword evidence="2" id="KW-1185">Reference proteome</keyword>
<protein>
    <submittedName>
        <fullName evidence="1">Uncharacterized protein</fullName>
    </submittedName>
</protein>
<dbReference type="Proteomes" id="UP000805704">
    <property type="component" value="Chromosome 18"/>
</dbReference>
<gene>
    <name evidence="1" type="ORF">GBF38_011507</name>
</gene>
<comment type="caution">
    <text evidence="1">The sequence shown here is derived from an EMBL/GenBank/DDBJ whole genome shotgun (WGS) entry which is preliminary data.</text>
</comment>
<name>A0ACB7F389_NIBAL</name>
<sequence>MCWTVGQVLVTIRDQRNDLQIPEEREHEMRYHAAEKGHIKLRNLDDHEQLIVTEGHQSDQHLLVDLMKNMLHLDPDQHIQPLEVLTTSWQNQKNVSSNADLEEDQPDTHMENGGWL</sequence>
<accession>A0ACB7F389</accession>
<organism evidence="1 2">
    <name type="scientific">Nibea albiflora</name>
    <name type="common">Yellow drum</name>
    <name type="synonym">Corvina albiflora</name>
    <dbReference type="NCBI Taxonomy" id="240163"/>
    <lineage>
        <taxon>Eukaryota</taxon>
        <taxon>Metazoa</taxon>
        <taxon>Chordata</taxon>
        <taxon>Craniata</taxon>
        <taxon>Vertebrata</taxon>
        <taxon>Euteleostomi</taxon>
        <taxon>Actinopterygii</taxon>
        <taxon>Neopterygii</taxon>
        <taxon>Teleostei</taxon>
        <taxon>Neoteleostei</taxon>
        <taxon>Acanthomorphata</taxon>
        <taxon>Eupercaria</taxon>
        <taxon>Sciaenidae</taxon>
        <taxon>Nibea</taxon>
    </lineage>
</organism>